<dbReference type="PANTHER" id="PTHR30363:SF4">
    <property type="entry name" value="GLYCEROL-3-PHOSPHATE REGULON REPRESSOR"/>
    <property type="match status" value="1"/>
</dbReference>
<organism evidence="5 6">
    <name type="scientific">Neogemmobacter tilapiae</name>
    <dbReference type="NCBI Taxonomy" id="875041"/>
    <lineage>
        <taxon>Bacteria</taxon>
        <taxon>Pseudomonadati</taxon>
        <taxon>Pseudomonadota</taxon>
        <taxon>Alphaproteobacteria</taxon>
        <taxon>Rhodobacterales</taxon>
        <taxon>Paracoccaceae</taxon>
        <taxon>Neogemmobacter</taxon>
    </lineage>
</organism>
<dbReference type="Pfam" id="PF00455">
    <property type="entry name" value="DeoRC"/>
    <property type="match status" value="1"/>
</dbReference>
<evidence type="ECO:0000256" key="3">
    <source>
        <dbReference type="ARBA" id="ARBA00023163"/>
    </source>
</evidence>
<proteinExistence type="predicted"/>
<dbReference type="PRINTS" id="PR00037">
    <property type="entry name" value="HTHLACR"/>
</dbReference>
<dbReference type="EMBL" id="BMYJ01000008">
    <property type="protein sequence ID" value="GHC60990.1"/>
    <property type="molecule type" value="Genomic_DNA"/>
</dbReference>
<dbReference type="InterPro" id="IPR050313">
    <property type="entry name" value="Carb_Metab_HTH_regulators"/>
</dbReference>
<dbReference type="SUPFAM" id="SSF100950">
    <property type="entry name" value="NagB/RpiA/CoA transferase-like"/>
    <property type="match status" value="1"/>
</dbReference>
<evidence type="ECO:0000313" key="5">
    <source>
        <dbReference type="EMBL" id="GHC60990.1"/>
    </source>
</evidence>
<accession>A0A918TUT0</accession>
<keyword evidence="6" id="KW-1185">Reference proteome</keyword>
<reference evidence="5" key="1">
    <citation type="journal article" date="2014" name="Int. J. Syst. Evol. Microbiol.">
        <title>Complete genome sequence of Corynebacterium casei LMG S-19264T (=DSM 44701T), isolated from a smear-ripened cheese.</title>
        <authorList>
            <consortium name="US DOE Joint Genome Institute (JGI-PGF)"/>
            <person name="Walter F."/>
            <person name="Albersmeier A."/>
            <person name="Kalinowski J."/>
            <person name="Ruckert C."/>
        </authorList>
    </citation>
    <scope>NUCLEOTIDE SEQUENCE</scope>
    <source>
        <strain evidence="5">KCTC 23310</strain>
    </source>
</reference>
<dbReference type="InterPro" id="IPR036388">
    <property type="entry name" value="WH-like_DNA-bd_sf"/>
</dbReference>
<dbReference type="InterPro" id="IPR037171">
    <property type="entry name" value="NagB/RpiA_transferase-like"/>
</dbReference>
<dbReference type="SMART" id="SM00420">
    <property type="entry name" value="HTH_DEOR"/>
    <property type="match status" value="1"/>
</dbReference>
<feature type="domain" description="HTH deoR-type" evidence="4">
    <location>
        <begin position="3"/>
        <end position="58"/>
    </location>
</feature>
<dbReference type="InterPro" id="IPR036390">
    <property type="entry name" value="WH_DNA-bd_sf"/>
</dbReference>
<reference evidence="5" key="2">
    <citation type="submission" date="2020-09" db="EMBL/GenBank/DDBJ databases">
        <authorList>
            <person name="Sun Q."/>
            <person name="Kim S."/>
        </authorList>
    </citation>
    <scope>NUCLEOTIDE SEQUENCE</scope>
    <source>
        <strain evidence="5">KCTC 23310</strain>
    </source>
</reference>
<dbReference type="SMART" id="SM01134">
    <property type="entry name" value="DeoRC"/>
    <property type="match status" value="1"/>
</dbReference>
<dbReference type="SUPFAM" id="SSF46785">
    <property type="entry name" value="Winged helix' DNA-binding domain"/>
    <property type="match status" value="1"/>
</dbReference>
<keyword evidence="2" id="KW-0805">Transcription regulation</keyword>
<evidence type="ECO:0000256" key="2">
    <source>
        <dbReference type="ARBA" id="ARBA00023015"/>
    </source>
</evidence>
<dbReference type="AlphaFoldDB" id="A0A918TUT0"/>
<name>A0A918TUT0_9RHOB</name>
<keyword evidence="1" id="KW-0678">Repressor</keyword>
<dbReference type="GO" id="GO:0003700">
    <property type="term" value="F:DNA-binding transcription factor activity"/>
    <property type="evidence" value="ECO:0007669"/>
    <property type="project" value="InterPro"/>
</dbReference>
<dbReference type="Pfam" id="PF08220">
    <property type="entry name" value="HTH_DeoR"/>
    <property type="match status" value="1"/>
</dbReference>
<evidence type="ECO:0000259" key="4">
    <source>
        <dbReference type="PROSITE" id="PS51000"/>
    </source>
</evidence>
<dbReference type="PROSITE" id="PS51000">
    <property type="entry name" value="HTH_DEOR_2"/>
    <property type="match status" value="1"/>
</dbReference>
<keyword evidence="3" id="KW-0804">Transcription</keyword>
<dbReference type="Gene3D" id="3.40.50.1360">
    <property type="match status" value="1"/>
</dbReference>
<evidence type="ECO:0000256" key="1">
    <source>
        <dbReference type="ARBA" id="ARBA00022491"/>
    </source>
</evidence>
<dbReference type="InterPro" id="IPR001034">
    <property type="entry name" value="DeoR_HTH"/>
</dbReference>
<dbReference type="Proteomes" id="UP000638981">
    <property type="component" value="Unassembled WGS sequence"/>
</dbReference>
<evidence type="ECO:0000313" key="6">
    <source>
        <dbReference type="Proteomes" id="UP000638981"/>
    </source>
</evidence>
<dbReference type="RefSeq" id="WP_189412137.1">
    <property type="nucleotide sequence ID" value="NZ_BMYJ01000008.1"/>
</dbReference>
<protein>
    <submittedName>
        <fullName evidence="5">DeoR/GlpR family transcriptional regulator</fullName>
    </submittedName>
</protein>
<gene>
    <name evidence="5" type="primary">glpR</name>
    <name evidence="5" type="ORF">GCM10007315_26180</name>
</gene>
<sequence>MSEPRREGQLLALLKPAGEARVQDLARAMNVTEETIRRTIRRLEGQGLVTKVHGAVHLRDSGHEAAFAVRMGVNPTAKRRIAARLAGMLENGASLFLDVGTTTTYVAQALRDHHDLMVVTNSLMVAQALAMRNGNRVFVAGGEIRAHDGGVFGAQALAFVGQFKVKHAVLTAEAVDARSGFMLQDMREAEFSRAIIASAEEAVMVVDATKFGQSAPIRICEPGAIRRLVTDAPPPGDVGAMLEAAGVELTLA</sequence>
<comment type="caution">
    <text evidence="5">The sequence shown here is derived from an EMBL/GenBank/DDBJ whole genome shotgun (WGS) entry which is preliminary data.</text>
</comment>
<dbReference type="Gene3D" id="1.10.10.10">
    <property type="entry name" value="Winged helix-like DNA-binding domain superfamily/Winged helix DNA-binding domain"/>
    <property type="match status" value="1"/>
</dbReference>
<dbReference type="PANTHER" id="PTHR30363">
    <property type="entry name" value="HTH-TYPE TRANSCRIPTIONAL REGULATOR SRLR-RELATED"/>
    <property type="match status" value="1"/>
</dbReference>
<dbReference type="InterPro" id="IPR014036">
    <property type="entry name" value="DeoR-like_C"/>
</dbReference>